<accession>A0A5R8WLJ4</accession>
<dbReference type="EMBL" id="VAJM01000010">
    <property type="protein sequence ID" value="TLM90035.1"/>
    <property type="molecule type" value="Genomic_DNA"/>
</dbReference>
<reference evidence="2 3" key="1">
    <citation type="submission" date="2019-05" db="EMBL/GenBank/DDBJ databases">
        <title>Hymenobacter edaphi sp. nov., isolated from abandoned arsenic-contaminated farmland soil.</title>
        <authorList>
            <person name="Nie L."/>
        </authorList>
    </citation>
    <scope>NUCLEOTIDE SEQUENCE [LARGE SCALE GENOMIC DNA]</scope>
    <source>
        <strain evidence="2 3">1-3-3-8</strain>
    </source>
</reference>
<dbReference type="OrthoDB" id="883534at2"/>
<comment type="caution">
    <text evidence="2">The sequence shown here is derived from an EMBL/GenBank/DDBJ whole genome shotgun (WGS) entry which is preliminary data.</text>
</comment>
<dbReference type="AlphaFoldDB" id="A0A5R8WLJ4"/>
<dbReference type="RefSeq" id="WP_138080035.1">
    <property type="nucleotide sequence ID" value="NZ_VAJM01000010.1"/>
</dbReference>
<gene>
    <name evidence="2" type="ORF">FDY95_18620</name>
</gene>
<organism evidence="2 3">
    <name type="scientific">Hymenobacter jeollabukensis</name>
    <dbReference type="NCBI Taxonomy" id="2025313"/>
    <lineage>
        <taxon>Bacteria</taxon>
        <taxon>Pseudomonadati</taxon>
        <taxon>Bacteroidota</taxon>
        <taxon>Cytophagia</taxon>
        <taxon>Cytophagales</taxon>
        <taxon>Hymenobacteraceae</taxon>
        <taxon>Hymenobacter</taxon>
    </lineage>
</organism>
<evidence type="ECO:0000313" key="3">
    <source>
        <dbReference type="Proteomes" id="UP000305517"/>
    </source>
</evidence>
<evidence type="ECO:0000313" key="2">
    <source>
        <dbReference type="EMBL" id="TLM90035.1"/>
    </source>
</evidence>
<sequence length="135" mass="15018">MNKLKTRAQCLDAKEKLEAELDGYQNRDNNLAFQDRREGRADASAASRLSKATARIAQLTDQLAQTDLSEKDRLRYQRELVTANYQKDLLDLRPTSTGGVDEFLADVDSDQVDAQVALLTQAIADVQARHDALPA</sequence>
<dbReference type="Proteomes" id="UP000305517">
    <property type="component" value="Unassembled WGS sequence"/>
</dbReference>
<protein>
    <submittedName>
        <fullName evidence="2">Uncharacterized protein</fullName>
    </submittedName>
</protein>
<keyword evidence="3" id="KW-1185">Reference proteome</keyword>
<evidence type="ECO:0000256" key="1">
    <source>
        <dbReference type="SAM" id="Coils"/>
    </source>
</evidence>
<keyword evidence="1" id="KW-0175">Coiled coil</keyword>
<feature type="coiled-coil region" evidence="1">
    <location>
        <begin position="7"/>
        <end position="34"/>
    </location>
</feature>
<proteinExistence type="predicted"/>
<name>A0A5R8WLJ4_9BACT</name>